<evidence type="ECO:0000256" key="3">
    <source>
        <dbReference type="ARBA" id="ARBA00023125"/>
    </source>
</evidence>
<keyword evidence="4" id="KW-0804">Transcription</keyword>
<dbReference type="InterPro" id="IPR036388">
    <property type="entry name" value="WH-like_DNA-bd_sf"/>
</dbReference>
<dbReference type="EMBL" id="BAAAZN010000028">
    <property type="protein sequence ID" value="GAA3583117.1"/>
    <property type="molecule type" value="Genomic_DNA"/>
</dbReference>
<dbReference type="Pfam" id="PF00126">
    <property type="entry name" value="HTH_1"/>
    <property type="match status" value="1"/>
</dbReference>
<accession>A0ABP6YHL7</accession>
<keyword evidence="2" id="KW-0805">Transcription regulation</keyword>
<dbReference type="SUPFAM" id="SSF53850">
    <property type="entry name" value="Periplasmic binding protein-like II"/>
    <property type="match status" value="1"/>
</dbReference>
<evidence type="ECO:0000313" key="6">
    <source>
        <dbReference type="EMBL" id="GAA3583117.1"/>
    </source>
</evidence>
<dbReference type="Gene3D" id="1.10.10.10">
    <property type="entry name" value="Winged helix-like DNA-binding domain superfamily/Winged helix DNA-binding domain"/>
    <property type="match status" value="1"/>
</dbReference>
<reference evidence="7" key="1">
    <citation type="journal article" date="2019" name="Int. J. Syst. Evol. Microbiol.">
        <title>The Global Catalogue of Microorganisms (GCM) 10K type strain sequencing project: providing services to taxonomists for standard genome sequencing and annotation.</title>
        <authorList>
            <consortium name="The Broad Institute Genomics Platform"/>
            <consortium name="The Broad Institute Genome Sequencing Center for Infectious Disease"/>
            <person name="Wu L."/>
            <person name="Ma J."/>
        </authorList>
    </citation>
    <scope>NUCLEOTIDE SEQUENCE [LARGE SCALE GENOMIC DNA]</scope>
    <source>
        <strain evidence="7">JCM 16898</strain>
    </source>
</reference>
<comment type="similarity">
    <text evidence="1">Belongs to the LysR transcriptional regulatory family.</text>
</comment>
<organism evidence="6 7">
    <name type="scientific">Amycolatopsis ultiminotia</name>
    <dbReference type="NCBI Taxonomy" id="543629"/>
    <lineage>
        <taxon>Bacteria</taxon>
        <taxon>Bacillati</taxon>
        <taxon>Actinomycetota</taxon>
        <taxon>Actinomycetes</taxon>
        <taxon>Pseudonocardiales</taxon>
        <taxon>Pseudonocardiaceae</taxon>
        <taxon>Amycolatopsis</taxon>
    </lineage>
</organism>
<comment type="caution">
    <text evidence="6">The sequence shown here is derived from an EMBL/GenBank/DDBJ whole genome shotgun (WGS) entry which is preliminary data.</text>
</comment>
<dbReference type="InterPro" id="IPR005119">
    <property type="entry name" value="LysR_subst-bd"/>
</dbReference>
<keyword evidence="7" id="KW-1185">Reference proteome</keyword>
<feature type="domain" description="HTH lysR-type" evidence="5">
    <location>
        <begin position="7"/>
        <end position="64"/>
    </location>
</feature>
<dbReference type="Proteomes" id="UP001500689">
    <property type="component" value="Unassembled WGS sequence"/>
</dbReference>
<dbReference type="PRINTS" id="PR00039">
    <property type="entry name" value="HTHLYSR"/>
</dbReference>
<dbReference type="InterPro" id="IPR050389">
    <property type="entry name" value="LysR-type_TF"/>
</dbReference>
<evidence type="ECO:0000256" key="4">
    <source>
        <dbReference type="ARBA" id="ARBA00023163"/>
    </source>
</evidence>
<dbReference type="InterPro" id="IPR036390">
    <property type="entry name" value="WH_DNA-bd_sf"/>
</dbReference>
<dbReference type="PANTHER" id="PTHR30118:SF15">
    <property type="entry name" value="TRANSCRIPTIONAL REGULATORY PROTEIN"/>
    <property type="match status" value="1"/>
</dbReference>
<evidence type="ECO:0000256" key="2">
    <source>
        <dbReference type="ARBA" id="ARBA00023015"/>
    </source>
</evidence>
<dbReference type="InterPro" id="IPR000847">
    <property type="entry name" value="LysR_HTH_N"/>
</dbReference>
<evidence type="ECO:0000313" key="7">
    <source>
        <dbReference type="Proteomes" id="UP001500689"/>
    </source>
</evidence>
<dbReference type="PANTHER" id="PTHR30118">
    <property type="entry name" value="HTH-TYPE TRANSCRIPTIONAL REGULATOR LEUO-RELATED"/>
    <property type="match status" value="1"/>
</dbReference>
<dbReference type="PROSITE" id="PS50931">
    <property type="entry name" value="HTH_LYSR"/>
    <property type="match status" value="1"/>
</dbReference>
<dbReference type="Pfam" id="PF03466">
    <property type="entry name" value="LysR_substrate"/>
    <property type="match status" value="1"/>
</dbReference>
<keyword evidence="3" id="KW-0238">DNA-binding</keyword>
<gene>
    <name evidence="6" type="ORF">GCM10022222_79850</name>
</gene>
<dbReference type="SUPFAM" id="SSF46785">
    <property type="entry name" value="Winged helix' DNA-binding domain"/>
    <property type="match status" value="1"/>
</dbReference>
<name>A0ABP6YHL7_9PSEU</name>
<evidence type="ECO:0000259" key="5">
    <source>
        <dbReference type="PROSITE" id="PS50931"/>
    </source>
</evidence>
<dbReference type="Gene3D" id="3.40.190.10">
    <property type="entry name" value="Periplasmic binding protein-like II"/>
    <property type="match status" value="2"/>
</dbReference>
<proteinExistence type="inferred from homology"/>
<dbReference type="RefSeq" id="WP_344868662.1">
    <property type="nucleotide sequence ID" value="NZ_BAAAZN010000028.1"/>
</dbReference>
<protein>
    <submittedName>
        <fullName evidence="6">LysR family transcriptional regulator</fullName>
    </submittedName>
</protein>
<sequence>MNEWSRIDLNLLIPLNALLLERNVTKAAERLAVAQPTMSTALARLRRHFDDPLLVREGRGFVLTPFAESLRLPLQRSLSSARAVLTSGLSFDPATDRRHFTILADDYASCVLLRPALLGITRAAPGLEVSIRAQRTDPVDQLRSRRCDLLLWPLQLPLPGLLDFPHAVLLTDELVVAADPANAAVPDELTAAELAALPAIGVAGIGEHYLAPEPGPGEQVLRRQTPITVEDFPAALHFVAGTELVTLAHRRLFDRIGPSLGLRAVPLVPDPPKLTLAMFWHPREVRTPSHQWLRARLEAAAAAL</sequence>
<evidence type="ECO:0000256" key="1">
    <source>
        <dbReference type="ARBA" id="ARBA00009437"/>
    </source>
</evidence>